<evidence type="ECO:0000256" key="6">
    <source>
        <dbReference type="ARBA" id="ARBA00023211"/>
    </source>
</evidence>
<keyword evidence="3" id="KW-0479">Metal-binding</keyword>
<dbReference type="Pfam" id="PF00293">
    <property type="entry name" value="NUDIX"/>
    <property type="match status" value="1"/>
</dbReference>
<evidence type="ECO:0000256" key="5">
    <source>
        <dbReference type="ARBA" id="ARBA00022842"/>
    </source>
</evidence>
<dbReference type="EMBL" id="UINC01008124">
    <property type="protein sequence ID" value="SVA36622.1"/>
    <property type="molecule type" value="Genomic_DNA"/>
</dbReference>
<evidence type="ECO:0000313" key="8">
    <source>
        <dbReference type="EMBL" id="SVA36622.1"/>
    </source>
</evidence>
<keyword evidence="4" id="KW-0378">Hydrolase</keyword>
<accession>A0A381V8A9</accession>
<dbReference type="Gene3D" id="3.90.79.10">
    <property type="entry name" value="Nucleoside Triphosphate Pyrophosphohydrolase"/>
    <property type="match status" value="1"/>
</dbReference>
<dbReference type="PROSITE" id="PS00893">
    <property type="entry name" value="NUDIX_BOX"/>
    <property type="match status" value="1"/>
</dbReference>
<dbReference type="InterPro" id="IPR015797">
    <property type="entry name" value="NUDIX_hydrolase-like_dom_sf"/>
</dbReference>
<dbReference type="GO" id="GO:0046872">
    <property type="term" value="F:metal ion binding"/>
    <property type="evidence" value="ECO:0007669"/>
    <property type="project" value="UniProtKB-KW"/>
</dbReference>
<dbReference type="InterPro" id="IPR020084">
    <property type="entry name" value="NUDIX_hydrolase_CS"/>
</dbReference>
<name>A0A381V8A9_9ZZZZ</name>
<dbReference type="SUPFAM" id="SSF55811">
    <property type="entry name" value="Nudix"/>
    <property type="match status" value="1"/>
</dbReference>
<dbReference type="CDD" id="cd03426">
    <property type="entry name" value="NUDIX_CoAse_Nudt7"/>
    <property type="match status" value="1"/>
</dbReference>
<evidence type="ECO:0000256" key="2">
    <source>
        <dbReference type="ARBA" id="ARBA00001946"/>
    </source>
</evidence>
<proteinExistence type="predicted"/>
<gene>
    <name evidence="8" type="ORF">METZ01_LOCUS89476</name>
</gene>
<dbReference type="InterPro" id="IPR000086">
    <property type="entry name" value="NUDIX_hydrolase_dom"/>
</dbReference>
<dbReference type="PANTHER" id="PTHR12992">
    <property type="entry name" value="NUDIX HYDROLASE"/>
    <property type="match status" value="1"/>
</dbReference>
<dbReference type="AlphaFoldDB" id="A0A381V8A9"/>
<dbReference type="InterPro" id="IPR045121">
    <property type="entry name" value="CoAse"/>
</dbReference>
<keyword evidence="5" id="KW-0460">Magnesium</keyword>
<protein>
    <recommendedName>
        <fullName evidence="7">Nudix hydrolase domain-containing protein</fullName>
    </recommendedName>
</protein>
<comment type="cofactor">
    <cofactor evidence="2">
        <name>Mg(2+)</name>
        <dbReference type="ChEBI" id="CHEBI:18420"/>
    </cofactor>
</comment>
<keyword evidence="6" id="KW-0464">Manganese</keyword>
<comment type="cofactor">
    <cofactor evidence="1">
        <name>Mn(2+)</name>
        <dbReference type="ChEBI" id="CHEBI:29035"/>
    </cofactor>
</comment>
<evidence type="ECO:0000259" key="7">
    <source>
        <dbReference type="PROSITE" id="PS51462"/>
    </source>
</evidence>
<organism evidence="8">
    <name type="scientific">marine metagenome</name>
    <dbReference type="NCBI Taxonomy" id="408172"/>
    <lineage>
        <taxon>unclassified sequences</taxon>
        <taxon>metagenomes</taxon>
        <taxon>ecological metagenomes</taxon>
    </lineage>
</organism>
<evidence type="ECO:0000256" key="4">
    <source>
        <dbReference type="ARBA" id="ARBA00022801"/>
    </source>
</evidence>
<feature type="non-terminal residue" evidence="8">
    <location>
        <position position="115"/>
    </location>
</feature>
<evidence type="ECO:0000256" key="3">
    <source>
        <dbReference type="ARBA" id="ARBA00022723"/>
    </source>
</evidence>
<feature type="domain" description="Nudix hydrolase" evidence="7">
    <location>
        <begin position="28"/>
        <end position="115"/>
    </location>
</feature>
<dbReference type="InterPro" id="IPR020476">
    <property type="entry name" value="Nudix_hydrolase"/>
</dbReference>
<dbReference type="PANTHER" id="PTHR12992:SF11">
    <property type="entry name" value="MITOCHONDRIAL COENZYME A DIPHOSPHATASE NUDT8"/>
    <property type="match status" value="1"/>
</dbReference>
<sequence length="115" mass="12415">MFEFNPSLRSLYTGRLSAHPRVAIDDAALIPAAVAIVVTKSTHNDEACFLLTRRAKGLARHSGQYALPGGRLEPDESTETAALRELKEELGLTASTSQVAGQLDDFATRSGFRIT</sequence>
<reference evidence="8" key="1">
    <citation type="submission" date="2018-05" db="EMBL/GenBank/DDBJ databases">
        <authorList>
            <person name="Lanie J.A."/>
            <person name="Ng W.-L."/>
            <person name="Kazmierczak K.M."/>
            <person name="Andrzejewski T.M."/>
            <person name="Davidsen T.M."/>
            <person name="Wayne K.J."/>
            <person name="Tettelin H."/>
            <person name="Glass J.I."/>
            <person name="Rusch D."/>
            <person name="Podicherti R."/>
            <person name="Tsui H.-C.T."/>
            <person name="Winkler M.E."/>
        </authorList>
    </citation>
    <scope>NUCLEOTIDE SEQUENCE</scope>
</reference>
<dbReference type="GO" id="GO:0010945">
    <property type="term" value="F:coenzyme A diphosphatase activity"/>
    <property type="evidence" value="ECO:0007669"/>
    <property type="project" value="InterPro"/>
</dbReference>
<dbReference type="PRINTS" id="PR00502">
    <property type="entry name" value="NUDIXFAMILY"/>
</dbReference>
<dbReference type="PROSITE" id="PS51462">
    <property type="entry name" value="NUDIX"/>
    <property type="match status" value="1"/>
</dbReference>
<evidence type="ECO:0000256" key="1">
    <source>
        <dbReference type="ARBA" id="ARBA00001936"/>
    </source>
</evidence>